<proteinExistence type="predicted"/>
<protein>
    <recommendedName>
        <fullName evidence="3">Secreted protein</fullName>
    </recommendedName>
</protein>
<reference evidence="1 2" key="1">
    <citation type="submission" date="2024-09" db="EMBL/GenBank/DDBJ databases">
        <title>Chromosome-scale assembly of Riccia sorocarpa.</title>
        <authorList>
            <person name="Paukszto L."/>
        </authorList>
    </citation>
    <scope>NUCLEOTIDE SEQUENCE [LARGE SCALE GENOMIC DNA]</scope>
    <source>
        <strain evidence="1">LP-2024</strain>
        <tissue evidence="1">Aerial parts of the thallus</tissue>
    </source>
</reference>
<evidence type="ECO:0000313" key="2">
    <source>
        <dbReference type="Proteomes" id="UP001633002"/>
    </source>
</evidence>
<dbReference type="Proteomes" id="UP001633002">
    <property type="component" value="Unassembled WGS sequence"/>
</dbReference>
<accession>A0ABD3GXU4</accession>
<evidence type="ECO:0000313" key="1">
    <source>
        <dbReference type="EMBL" id="KAL3682955.1"/>
    </source>
</evidence>
<dbReference type="AlphaFoldDB" id="A0ABD3GXU4"/>
<organism evidence="1 2">
    <name type="scientific">Riccia sorocarpa</name>
    <dbReference type="NCBI Taxonomy" id="122646"/>
    <lineage>
        <taxon>Eukaryota</taxon>
        <taxon>Viridiplantae</taxon>
        <taxon>Streptophyta</taxon>
        <taxon>Embryophyta</taxon>
        <taxon>Marchantiophyta</taxon>
        <taxon>Marchantiopsida</taxon>
        <taxon>Marchantiidae</taxon>
        <taxon>Marchantiales</taxon>
        <taxon>Ricciaceae</taxon>
        <taxon>Riccia</taxon>
    </lineage>
</organism>
<gene>
    <name evidence="1" type="ORF">R1sor_000977</name>
</gene>
<keyword evidence="2" id="KW-1185">Reference proteome</keyword>
<sequence>MGFYLPVVVNPCVAWGAMRRSLFTLALLGMHIGRSLITHASHGVHIGAVFTHVSQEMRRSLVYVYIDNSREKR</sequence>
<dbReference type="EMBL" id="JBJQOH010000006">
    <property type="protein sequence ID" value="KAL3682955.1"/>
    <property type="molecule type" value="Genomic_DNA"/>
</dbReference>
<evidence type="ECO:0008006" key="3">
    <source>
        <dbReference type="Google" id="ProtNLM"/>
    </source>
</evidence>
<comment type="caution">
    <text evidence="1">The sequence shown here is derived from an EMBL/GenBank/DDBJ whole genome shotgun (WGS) entry which is preliminary data.</text>
</comment>
<name>A0ABD3GXU4_9MARC</name>